<gene>
    <name evidence="1" type="ORF">HPBE_LOCUS3381</name>
</gene>
<dbReference type="AlphaFoldDB" id="A0A183FB38"/>
<evidence type="ECO:0000313" key="1">
    <source>
        <dbReference type="EMBL" id="VDO34235.1"/>
    </source>
</evidence>
<reference evidence="3" key="2">
    <citation type="submission" date="2019-09" db="UniProtKB">
        <authorList>
            <consortium name="WormBaseParasite"/>
        </authorList>
    </citation>
    <scope>IDENTIFICATION</scope>
</reference>
<proteinExistence type="predicted"/>
<accession>A0A3P7YAP6</accession>
<dbReference type="EMBL" id="UZAH01008434">
    <property type="protein sequence ID" value="VDO34235.1"/>
    <property type="molecule type" value="Genomic_DNA"/>
</dbReference>
<reference evidence="1 2" key="1">
    <citation type="submission" date="2018-11" db="EMBL/GenBank/DDBJ databases">
        <authorList>
            <consortium name="Pathogen Informatics"/>
        </authorList>
    </citation>
    <scope>NUCLEOTIDE SEQUENCE [LARGE SCALE GENOMIC DNA]</scope>
</reference>
<organism evidence="2 3">
    <name type="scientific">Heligmosomoides polygyrus</name>
    <name type="common">Parasitic roundworm</name>
    <dbReference type="NCBI Taxonomy" id="6339"/>
    <lineage>
        <taxon>Eukaryota</taxon>
        <taxon>Metazoa</taxon>
        <taxon>Ecdysozoa</taxon>
        <taxon>Nematoda</taxon>
        <taxon>Chromadorea</taxon>
        <taxon>Rhabditida</taxon>
        <taxon>Rhabditina</taxon>
        <taxon>Rhabditomorpha</taxon>
        <taxon>Strongyloidea</taxon>
        <taxon>Heligmosomidae</taxon>
        <taxon>Heligmosomoides</taxon>
    </lineage>
</organism>
<protein>
    <submittedName>
        <fullName evidence="3">Peptidase A1 domain-containing protein</fullName>
    </submittedName>
</protein>
<dbReference type="Proteomes" id="UP000050761">
    <property type="component" value="Unassembled WGS sequence"/>
</dbReference>
<sequence>MQQAVFSDIYSNFAIVPFPNASLYTIGGGIQDFGSLQIADFPFAFQMMFSYYPFLNGVDSDIQRYRNSI</sequence>
<evidence type="ECO:0000313" key="3">
    <source>
        <dbReference type="WBParaSite" id="HPBE_0000338001-mRNA-1"/>
    </source>
</evidence>
<accession>A0A183FB38</accession>
<dbReference type="OrthoDB" id="5853888at2759"/>
<dbReference type="WBParaSite" id="HPBE_0000338001-mRNA-1">
    <property type="protein sequence ID" value="HPBE_0000338001-mRNA-1"/>
    <property type="gene ID" value="HPBE_0000338001"/>
</dbReference>
<name>A0A183FB38_HELPZ</name>
<evidence type="ECO:0000313" key="2">
    <source>
        <dbReference type="Proteomes" id="UP000050761"/>
    </source>
</evidence>
<keyword evidence="2" id="KW-1185">Reference proteome</keyword>